<gene>
    <name evidence="2" type="ORF">TbgDal_X15830</name>
</gene>
<organism evidence="2 3">
    <name type="scientific">Trypanosoma brucei gambiense (strain MHOM/CI/86/DAL972)</name>
    <dbReference type="NCBI Taxonomy" id="679716"/>
    <lineage>
        <taxon>Eukaryota</taxon>
        <taxon>Discoba</taxon>
        <taxon>Euglenozoa</taxon>
        <taxon>Kinetoplastea</taxon>
        <taxon>Metakinetoplastina</taxon>
        <taxon>Trypanosomatida</taxon>
        <taxon>Trypanosomatidae</taxon>
        <taxon>Trypanosoma</taxon>
    </lineage>
</organism>
<evidence type="ECO:0000313" key="3">
    <source>
        <dbReference type="Proteomes" id="UP000002316"/>
    </source>
</evidence>
<dbReference type="GeneID" id="23864805"/>
<keyword evidence="1" id="KW-0472">Membrane</keyword>
<feature type="transmembrane region" description="Helical" evidence="1">
    <location>
        <begin position="9"/>
        <end position="29"/>
    </location>
</feature>
<dbReference type="AlphaFoldDB" id="C9ZZS5"/>
<keyword evidence="1" id="KW-0812">Transmembrane</keyword>
<sequence>MILFCAKRVFFIFTYAFFFFFFFCVVTSFHPPSFLPLFVSRALPQEVVWAPASSRDCRFHGAASFSIVFFLLNFTSRVLSFGSSINWGYHLVKSSDTCGTLECSVRRFCVKAKKYVMNIGEVFEDCKNLWCEVSSHCSTERRHFPLPVFLISDSPIRRLPHRCPREGPPKGKKKL</sequence>
<name>C9ZZS5_TRYB9</name>
<dbReference type="KEGG" id="tbg:TbgDal_X15830"/>
<evidence type="ECO:0000256" key="1">
    <source>
        <dbReference type="SAM" id="Phobius"/>
    </source>
</evidence>
<accession>C9ZZS5</accession>
<keyword evidence="1" id="KW-1133">Transmembrane helix</keyword>
<reference evidence="3" key="1">
    <citation type="journal article" date="2010" name="PLoS Negl. Trop. Dis.">
        <title>The genome sequence of Trypanosoma brucei gambiense, causative agent of chronic human african trypanosomiasis.</title>
        <authorList>
            <person name="Jackson A.P."/>
            <person name="Sanders M."/>
            <person name="Berry A."/>
            <person name="McQuillan J."/>
            <person name="Aslett M.A."/>
            <person name="Quail M.A."/>
            <person name="Chukualim B."/>
            <person name="Capewell P."/>
            <person name="MacLeod A."/>
            <person name="Melville S.E."/>
            <person name="Gibson W."/>
            <person name="Barry J.D."/>
            <person name="Berriman M."/>
            <person name="Hertz-Fowler C."/>
        </authorList>
    </citation>
    <scope>NUCLEOTIDE SEQUENCE [LARGE SCALE GENOMIC DNA]</scope>
    <source>
        <strain evidence="3">MHOM/CI/86/DAL972</strain>
    </source>
</reference>
<proteinExistence type="predicted"/>
<evidence type="ECO:0000313" key="2">
    <source>
        <dbReference type="EMBL" id="CBH16483.1"/>
    </source>
</evidence>
<dbReference type="VEuPathDB" id="TriTrypDB:Tbg972.10.15830"/>
<protein>
    <submittedName>
        <fullName evidence="2">T. brucei spp.-specific protein</fullName>
    </submittedName>
</protein>
<dbReference type="RefSeq" id="XP_011778747.1">
    <property type="nucleotide sequence ID" value="XM_011780445.1"/>
</dbReference>
<feature type="transmembrane region" description="Helical" evidence="1">
    <location>
        <begin position="59"/>
        <end position="79"/>
    </location>
</feature>
<dbReference type="EMBL" id="FN554973">
    <property type="protein sequence ID" value="CBH16483.1"/>
    <property type="molecule type" value="Genomic_DNA"/>
</dbReference>
<dbReference type="Proteomes" id="UP000002316">
    <property type="component" value="Chromosome 10"/>
</dbReference>